<evidence type="ECO:0000313" key="2">
    <source>
        <dbReference type="EMBL" id="GBM29830.1"/>
    </source>
</evidence>
<gene>
    <name evidence="2" type="ORF">AVEN_48278_1</name>
</gene>
<comment type="caution">
    <text evidence="2">The sequence shown here is derived from an EMBL/GenBank/DDBJ whole genome shotgun (WGS) entry which is preliminary data.</text>
</comment>
<proteinExistence type="predicted"/>
<dbReference type="EMBL" id="BGPR01000645">
    <property type="protein sequence ID" value="GBM29830.1"/>
    <property type="molecule type" value="Genomic_DNA"/>
</dbReference>
<dbReference type="Proteomes" id="UP000499080">
    <property type="component" value="Unassembled WGS sequence"/>
</dbReference>
<accession>A0A4Y2EKW1</accession>
<evidence type="ECO:0000313" key="3">
    <source>
        <dbReference type="Proteomes" id="UP000499080"/>
    </source>
</evidence>
<dbReference type="AlphaFoldDB" id="A0A4Y2EKW1"/>
<keyword evidence="3" id="KW-1185">Reference proteome</keyword>
<organism evidence="2 3">
    <name type="scientific">Araneus ventricosus</name>
    <name type="common">Orbweaver spider</name>
    <name type="synonym">Epeira ventricosa</name>
    <dbReference type="NCBI Taxonomy" id="182803"/>
    <lineage>
        <taxon>Eukaryota</taxon>
        <taxon>Metazoa</taxon>
        <taxon>Ecdysozoa</taxon>
        <taxon>Arthropoda</taxon>
        <taxon>Chelicerata</taxon>
        <taxon>Arachnida</taxon>
        <taxon>Araneae</taxon>
        <taxon>Araneomorphae</taxon>
        <taxon>Entelegynae</taxon>
        <taxon>Araneoidea</taxon>
        <taxon>Araneidae</taxon>
        <taxon>Araneus</taxon>
    </lineage>
</organism>
<evidence type="ECO:0000256" key="1">
    <source>
        <dbReference type="SAM" id="MobiDB-lite"/>
    </source>
</evidence>
<feature type="region of interest" description="Disordered" evidence="1">
    <location>
        <begin position="1"/>
        <end position="41"/>
    </location>
</feature>
<reference evidence="2 3" key="1">
    <citation type="journal article" date="2019" name="Sci. Rep.">
        <title>Orb-weaving spider Araneus ventricosus genome elucidates the spidroin gene catalogue.</title>
        <authorList>
            <person name="Kono N."/>
            <person name="Nakamura H."/>
            <person name="Ohtoshi R."/>
            <person name="Moran D.A.P."/>
            <person name="Shinohara A."/>
            <person name="Yoshida Y."/>
            <person name="Fujiwara M."/>
            <person name="Mori M."/>
            <person name="Tomita M."/>
            <person name="Arakawa K."/>
        </authorList>
    </citation>
    <scope>NUCLEOTIDE SEQUENCE [LARGE SCALE GENOMIC DNA]</scope>
</reference>
<sequence length="309" mass="34088">MATGSVCTSNLSEKLSSDAVTDESSESDGEPSSTKSFQRRISTSKAIKSGVLASTNVGPEAGSAQTRQLPSLVLLCVGWCRWNPNPNLACMGKKGKKKKSVLHTEQKDTLKEILPSSCTVDVISKTVRFLVLSVPNNSLLKKYPFAIQKGLYGISKNLKSVKKLASGDLLLERDSALQSKAFLVAKTFLDLLVTITPHKTCQGVVSDDELLFSSDVEILEGLSSQGVVNVRRILTRKGTDTIPTNHIILTSSSIQYQSWVYKHSSASLYSVSTWMFQMPEIWPFSNCLSWEVNLFQICFRGSFFFWLLV</sequence>
<feature type="compositionally biased region" description="Polar residues" evidence="1">
    <location>
        <begin position="1"/>
        <end position="14"/>
    </location>
</feature>
<protein>
    <submittedName>
        <fullName evidence="2">Uncharacterized protein</fullName>
    </submittedName>
</protein>
<feature type="compositionally biased region" description="Acidic residues" evidence="1">
    <location>
        <begin position="20"/>
        <end position="29"/>
    </location>
</feature>
<name>A0A4Y2EKW1_ARAVE</name>